<feature type="compositionally biased region" description="Basic and acidic residues" evidence="1">
    <location>
        <begin position="103"/>
        <end position="119"/>
    </location>
</feature>
<organism evidence="2 3">
    <name type="scientific">Mesorhabditis spiculigera</name>
    <dbReference type="NCBI Taxonomy" id="96644"/>
    <lineage>
        <taxon>Eukaryota</taxon>
        <taxon>Metazoa</taxon>
        <taxon>Ecdysozoa</taxon>
        <taxon>Nematoda</taxon>
        <taxon>Chromadorea</taxon>
        <taxon>Rhabditida</taxon>
        <taxon>Rhabditina</taxon>
        <taxon>Rhabditomorpha</taxon>
        <taxon>Rhabditoidea</taxon>
        <taxon>Rhabditidae</taxon>
        <taxon>Mesorhabditinae</taxon>
        <taxon>Mesorhabditis</taxon>
    </lineage>
</organism>
<dbReference type="EMBL" id="CATQJA010002642">
    <property type="protein sequence ID" value="CAJ0576155.1"/>
    <property type="molecule type" value="Genomic_DNA"/>
</dbReference>
<name>A0AA36CVJ9_9BILA</name>
<evidence type="ECO:0000256" key="1">
    <source>
        <dbReference type="SAM" id="MobiDB-lite"/>
    </source>
</evidence>
<protein>
    <submittedName>
        <fullName evidence="2">Uncharacterized protein</fullName>
    </submittedName>
</protein>
<feature type="compositionally biased region" description="Basic and acidic residues" evidence="1">
    <location>
        <begin position="290"/>
        <end position="305"/>
    </location>
</feature>
<reference evidence="2" key="1">
    <citation type="submission" date="2023-06" db="EMBL/GenBank/DDBJ databases">
        <authorList>
            <person name="Delattre M."/>
        </authorList>
    </citation>
    <scope>NUCLEOTIDE SEQUENCE</scope>
    <source>
        <strain evidence="2">AF72</strain>
    </source>
</reference>
<proteinExistence type="predicted"/>
<sequence>MLTLPPDAPGCMRSLSLALRCGDPIFIDALDAGDLLWKRLVEHSADLARKGLELEFQVRQARGQLTHLVFVAEEYGGDLSHLLKKLEKEKVKDEEDEEEDDRMDAGAEQESKVEENRAVKTEEVKPKVSKEDCVCGPHFGLLGDIFEFMEYLEELQTSINAVYAANHQLQHDLDDVNELVEIATTHLDKAKRYNGWRDYLPLPESAPVPNFEVLAEEDKPVKPKTSKTKVKKSEKTEKDKKADVANEGQDQKTDVANEGKPAEPPKLVESKTADVANEGKKPDATPPKPDVAKMADVSKERKSAEPAKPAEPVKSAEPKKVDEKPKVVEPKKAEALPAAAATKRPSQTAVAAAAKRPSDTAVAAQDAKKAKKEGDAA</sequence>
<feature type="non-terminal residue" evidence="2">
    <location>
        <position position="1"/>
    </location>
</feature>
<feature type="region of interest" description="Disordered" evidence="1">
    <location>
        <begin position="217"/>
        <end position="377"/>
    </location>
</feature>
<comment type="caution">
    <text evidence="2">The sequence shown here is derived from an EMBL/GenBank/DDBJ whole genome shotgun (WGS) entry which is preliminary data.</text>
</comment>
<feature type="region of interest" description="Disordered" evidence="1">
    <location>
        <begin position="89"/>
        <end position="119"/>
    </location>
</feature>
<feature type="compositionally biased region" description="Basic and acidic residues" evidence="1">
    <location>
        <begin position="366"/>
        <end position="377"/>
    </location>
</feature>
<feature type="compositionally biased region" description="Basic and acidic residues" evidence="1">
    <location>
        <begin position="314"/>
        <end position="334"/>
    </location>
</feature>
<evidence type="ECO:0000313" key="3">
    <source>
        <dbReference type="Proteomes" id="UP001177023"/>
    </source>
</evidence>
<dbReference type="AlphaFoldDB" id="A0AA36CVJ9"/>
<evidence type="ECO:0000313" key="2">
    <source>
        <dbReference type="EMBL" id="CAJ0576155.1"/>
    </source>
</evidence>
<accession>A0AA36CVJ9</accession>
<keyword evidence="3" id="KW-1185">Reference proteome</keyword>
<dbReference type="Proteomes" id="UP001177023">
    <property type="component" value="Unassembled WGS sequence"/>
</dbReference>
<gene>
    <name evidence="2" type="ORF">MSPICULIGERA_LOCUS14454</name>
</gene>
<feature type="compositionally biased region" description="Basic and acidic residues" evidence="1">
    <location>
        <begin position="231"/>
        <end position="283"/>
    </location>
</feature>